<evidence type="ECO:0000313" key="2">
    <source>
        <dbReference type="EMBL" id="MRG61345.1"/>
    </source>
</evidence>
<dbReference type="AlphaFoldDB" id="A0A6I2F788"/>
<evidence type="ECO:0000256" key="1">
    <source>
        <dbReference type="SAM" id="Phobius"/>
    </source>
</evidence>
<protein>
    <submittedName>
        <fullName evidence="2">Uncharacterized protein</fullName>
    </submittedName>
</protein>
<comment type="caution">
    <text evidence="2">The sequence shown here is derived from an EMBL/GenBank/DDBJ whole genome shotgun (WGS) entry which is preliminary data.</text>
</comment>
<keyword evidence="1" id="KW-0812">Transmembrane</keyword>
<proteinExistence type="predicted"/>
<feature type="transmembrane region" description="Helical" evidence="1">
    <location>
        <begin position="70"/>
        <end position="91"/>
    </location>
</feature>
<feature type="transmembrane region" description="Helical" evidence="1">
    <location>
        <begin position="30"/>
        <end position="50"/>
    </location>
</feature>
<keyword evidence="1" id="KW-1133">Transmembrane helix</keyword>
<dbReference type="Proteomes" id="UP000431080">
    <property type="component" value="Unassembled WGS sequence"/>
</dbReference>
<reference evidence="2 3" key="1">
    <citation type="submission" date="2019-10" db="EMBL/GenBank/DDBJ databases">
        <authorList>
            <person name="Nie G."/>
            <person name="Ming H."/>
            <person name="Yi B."/>
        </authorList>
    </citation>
    <scope>NUCLEOTIDE SEQUENCE [LARGE SCALE GENOMIC DNA]</scope>
    <source>
        <strain evidence="2 3">CFH 90414</strain>
    </source>
</reference>
<dbReference type="RefSeq" id="WP_153685746.1">
    <property type="nucleotide sequence ID" value="NZ_WJIF01000011.1"/>
</dbReference>
<evidence type="ECO:0000313" key="3">
    <source>
        <dbReference type="Proteomes" id="UP000431080"/>
    </source>
</evidence>
<sequence length="211" mass="22764">MERPPVRPDNATLAARPEQFRHARSTAKTVVFAVLAAVALVALAVVLVNFEAIRDDAGDMTGRRSGLRGIVAPAAVVLCAFFAFVFGWFAISGSHAWERTETGTRLKPRYFTVDGGGDVADALHARFATGDPAQYLPVPNHRKGAIRVAIYRADADRLGFVTIQVGKGAAARGWPLITMRDRAFVQLKQLAPEDFSRRHGGSGTIDPLLNG</sequence>
<dbReference type="EMBL" id="WJIF01000011">
    <property type="protein sequence ID" value="MRG61345.1"/>
    <property type="molecule type" value="Genomic_DNA"/>
</dbReference>
<accession>A0A6I2F788</accession>
<name>A0A6I2F788_9MICO</name>
<keyword evidence="3" id="KW-1185">Reference proteome</keyword>
<organism evidence="2 3">
    <name type="scientific">Agromyces agglutinans</name>
    <dbReference type="NCBI Taxonomy" id="2662258"/>
    <lineage>
        <taxon>Bacteria</taxon>
        <taxon>Bacillati</taxon>
        <taxon>Actinomycetota</taxon>
        <taxon>Actinomycetes</taxon>
        <taxon>Micrococcales</taxon>
        <taxon>Microbacteriaceae</taxon>
        <taxon>Agromyces</taxon>
    </lineage>
</organism>
<gene>
    <name evidence="2" type="ORF">GE115_15925</name>
</gene>
<keyword evidence="1" id="KW-0472">Membrane</keyword>